<name>A0A1I4GGV6_9PROT</name>
<dbReference type="RefSeq" id="WP_090703149.1">
    <property type="nucleotide sequence ID" value="NZ_QAAE01000003.1"/>
</dbReference>
<organism evidence="1 2">
    <name type="scientific">Nitrosomonas aestuarii</name>
    <dbReference type="NCBI Taxonomy" id="52441"/>
    <lineage>
        <taxon>Bacteria</taxon>
        <taxon>Pseudomonadati</taxon>
        <taxon>Pseudomonadota</taxon>
        <taxon>Betaproteobacteria</taxon>
        <taxon>Nitrosomonadales</taxon>
        <taxon>Nitrosomonadaceae</taxon>
        <taxon>Nitrosomonas</taxon>
    </lineage>
</organism>
<evidence type="ECO:0000313" key="2">
    <source>
        <dbReference type="Proteomes" id="UP000199533"/>
    </source>
</evidence>
<dbReference type="OrthoDB" id="332228at2"/>
<keyword evidence="2" id="KW-1185">Reference proteome</keyword>
<protein>
    <submittedName>
        <fullName evidence="1">Uncharacterized protein</fullName>
    </submittedName>
</protein>
<accession>A0A1I4GGV6</accession>
<gene>
    <name evidence="1" type="ORF">SAMN05216302_105313</name>
</gene>
<dbReference type="Proteomes" id="UP000199533">
    <property type="component" value="Unassembled WGS sequence"/>
</dbReference>
<dbReference type="NCBIfam" id="NF041374">
    <property type="entry name" value="GDCCVxC"/>
    <property type="match status" value="1"/>
</dbReference>
<evidence type="ECO:0000313" key="1">
    <source>
        <dbReference type="EMBL" id="SFL28421.1"/>
    </source>
</evidence>
<dbReference type="EMBL" id="FOSP01000053">
    <property type="protein sequence ID" value="SFL28421.1"/>
    <property type="molecule type" value="Genomic_DNA"/>
</dbReference>
<sequence>MNQDVVLKSEIKCPECGYRKVETMPTEFYLWRYECARCHMLLQPLQAECCIFCSYGSIPCPPIQLSNEKDGCRCYKK</sequence>
<reference evidence="2" key="1">
    <citation type="submission" date="2016-10" db="EMBL/GenBank/DDBJ databases">
        <authorList>
            <person name="Varghese N."/>
            <person name="Submissions S."/>
        </authorList>
    </citation>
    <scope>NUCLEOTIDE SEQUENCE [LARGE SCALE GENOMIC DNA]</scope>
    <source>
        <strain evidence="2">Nm69</strain>
    </source>
</reference>
<proteinExistence type="predicted"/>
<dbReference type="InterPro" id="IPR047677">
    <property type="entry name" value="GDCCVxC"/>
</dbReference>
<dbReference type="STRING" id="52441.SAMN05216302_105313"/>
<dbReference type="AlphaFoldDB" id="A0A1I4GGV6"/>